<dbReference type="Proteomes" id="UP000215335">
    <property type="component" value="Unassembled WGS sequence"/>
</dbReference>
<gene>
    <name evidence="3" type="ORF">TSAR_009773</name>
</gene>
<sequence length="318" mass="36462">MSKESVLKSAPSIPAINILPPQITKLKKEEEEETWISGEELYTEGSSDEENCRCKSRSTDQLSKESSLSLVARPRRSKGKLDKKLPRAMHSRSTSAEDSDNALHQSTSKGHRHSPRSIACSDAEEEEEYVADDEISWKANRDELQLEDEIFALQEYPKICESMDSIFRDFIERLNHLEKVENENCSRQEENLQNELKNNVMFLDAAVDKLESEIECVKRKTKQVQLQNRLRLNEIKKRGPKFKKLDENAKRFIELYGHKIESSDFKDPSSERSEVSDRSESIQLLSDVTEDLVKLLDESTVSEGVTTNIDYRSSASNN</sequence>
<feature type="coiled-coil region" evidence="1">
    <location>
        <begin position="193"/>
        <end position="227"/>
    </location>
</feature>
<feature type="compositionally biased region" description="Polar residues" evidence="2">
    <location>
        <begin position="59"/>
        <end position="69"/>
    </location>
</feature>
<accession>A0A232F6V8</accession>
<reference evidence="3 4" key="1">
    <citation type="journal article" date="2017" name="Curr. Biol.">
        <title>The Evolution of Venom by Co-option of Single-Copy Genes.</title>
        <authorList>
            <person name="Martinson E.O."/>
            <person name="Mrinalini"/>
            <person name="Kelkar Y.D."/>
            <person name="Chang C.H."/>
            <person name="Werren J.H."/>
        </authorList>
    </citation>
    <scope>NUCLEOTIDE SEQUENCE [LARGE SCALE GENOMIC DNA]</scope>
    <source>
        <strain evidence="3 4">Alberta</strain>
        <tissue evidence="3">Whole body</tissue>
    </source>
</reference>
<evidence type="ECO:0000313" key="4">
    <source>
        <dbReference type="Proteomes" id="UP000215335"/>
    </source>
</evidence>
<keyword evidence="4" id="KW-1185">Reference proteome</keyword>
<feature type="region of interest" description="Disordered" evidence="2">
    <location>
        <begin position="36"/>
        <end position="125"/>
    </location>
</feature>
<organism evidence="3 4">
    <name type="scientific">Trichomalopsis sarcophagae</name>
    <dbReference type="NCBI Taxonomy" id="543379"/>
    <lineage>
        <taxon>Eukaryota</taxon>
        <taxon>Metazoa</taxon>
        <taxon>Ecdysozoa</taxon>
        <taxon>Arthropoda</taxon>
        <taxon>Hexapoda</taxon>
        <taxon>Insecta</taxon>
        <taxon>Pterygota</taxon>
        <taxon>Neoptera</taxon>
        <taxon>Endopterygota</taxon>
        <taxon>Hymenoptera</taxon>
        <taxon>Apocrita</taxon>
        <taxon>Proctotrupomorpha</taxon>
        <taxon>Chalcidoidea</taxon>
        <taxon>Pteromalidae</taxon>
        <taxon>Pteromalinae</taxon>
        <taxon>Trichomalopsis</taxon>
    </lineage>
</organism>
<comment type="caution">
    <text evidence="3">The sequence shown here is derived from an EMBL/GenBank/DDBJ whole genome shotgun (WGS) entry which is preliminary data.</text>
</comment>
<feature type="compositionally biased region" description="Polar residues" evidence="2">
    <location>
        <begin position="91"/>
        <end position="108"/>
    </location>
</feature>
<name>A0A232F6V8_9HYME</name>
<evidence type="ECO:0000256" key="2">
    <source>
        <dbReference type="SAM" id="MobiDB-lite"/>
    </source>
</evidence>
<proteinExistence type="predicted"/>
<keyword evidence="1" id="KW-0175">Coiled coil</keyword>
<evidence type="ECO:0000313" key="3">
    <source>
        <dbReference type="EMBL" id="OXU26405.1"/>
    </source>
</evidence>
<evidence type="ECO:0000256" key="1">
    <source>
        <dbReference type="SAM" id="Coils"/>
    </source>
</evidence>
<protein>
    <submittedName>
        <fullName evidence="3">Uncharacterized protein</fullName>
    </submittedName>
</protein>
<dbReference type="EMBL" id="NNAY01000808">
    <property type="protein sequence ID" value="OXU26405.1"/>
    <property type="molecule type" value="Genomic_DNA"/>
</dbReference>
<dbReference type="AlphaFoldDB" id="A0A232F6V8"/>